<evidence type="ECO:0000313" key="2">
    <source>
        <dbReference type="Proteomes" id="UP000218231"/>
    </source>
</evidence>
<sequence>MRSIVVDHARDAARAALRSTAGAMDYAARSRPSIATVAMSAGEIAVHGADRIVGRQRGQGHLILDAAMQYLAGEACVHPSPLRPEALRGDASDWLILPGPCIEAGDHQRPHAR</sequence>
<dbReference type="Proteomes" id="UP000218231">
    <property type="component" value="Unassembled WGS sequence"/>
</dbReference>
<protein>
    <submittedName>
        <fullName evidence="1">Uncharacterized protein</fullName>
    </submittedName>
</protein>
<name>A0A2A2K4I7_9BILA</name>
<keyword evidence="2" id="KW-1185">Reference proteome</keyword>
<organism evidence="1 2">
    <name type="scientific">Diploscapter pachys</name>
    <dbReference type="NCBI Taxonomy" id="2018661"/>
    <lineage>
        <taxon>Eukaryota</taxon>
        <taxon>Metazoa</taxon>
        <taxon>Ecdysozoa</taxon>
        <taxon>Nematoda</taxon>
        <taxon>Chromadorea</taxon>
        <taxon>Rhabditida</taxon>
        <taxon>Rhabditina</taxon>
        <taxon>Rhabditomorpha</taxon>
        <taxon>Rhabditoidea</taxon>
        <taxon>Rhabditidae</taxon>
        <taxon>Diploscapter</taxon>
    </lineage>
</organism>
<dbReference type="EMBL" id="LIAE01009684">
    <property type="protein sequence ID" value="PAV68783.1"/>
    <property type="molecule type" value="Genomic_DNA"/>
</dbReference>
<gene>
    <name evidence="1" type="ORF">WR25_13757</name>
</gene>
<comment type="caution">
    <text evidence="1">The sequence shown here is derived from an EMBL/GenBank/DDBJ whole genome shotgun (WGS) entry which is preliminary data.</text>
</comment>
<dbReference type="AlphaFoldDB" id="A0A2A2K4I7"/>
<reference evidence="1 2" key="1">
    <citation type="journal article" date="2017" name="Curr. Biol.">
        <title>Genome architecture and evolution of a unichromosomal asexual nematode.</title>
        <authorList>
            <person name="Fradin H."/>
            <person name="Zegar C."/>
            <person name="Gutwein M."/>
            <person name="Lucas J."/>
            <person name="Kovtun M."/>
            <person name="Corcoran D."/>
            <person name="Baugh L.R."/>
            <person name="Kiontke K."/>
            <person name="Gunsalus K."/>
            <person name="Fitch D.H."/>
            <person name="Piano F."/>
        </authorList>
    </citation>
    <scope>NUCLEOTIDE SEQUENCE [LARGE SCALE GENOMIC DNA]</scope>
    <source>
        <strain evidence="1">PF1309</strain>
    </source>
</reference>
<evidence type="ECO:0000313" key="1">
    <source>
        <dbReference type="EMBL" id="PAV68783.1"/>
    </source>
</evidence>
<proteinExistence type="predicted"/>
<accession>A0A2A2K4I7</accession>